<keyword evidence="1" id="KW-0282">Flagellum</keyword>
<protein>
    <submittedName>
        <fullName evidence="1">Flagellar assembly protein H</fullName>
    </submittedName>
</protein>
<accession>A0A1H6FFR1</accession>
<dbReference type="PANTHER" id="PTHR41317:SF1">
    <property type="entry name" value="PD-(D_E)XK NUCLEASE FAMILY TRANSPOSASE"/>
    <property type="match status" value="1"/>
</dbReference>
<reference evidence="1 2" key="1">
    <citation type="submission" date="2016-10" db="EMBL/GenBank/DDBJ databases">
        <authorList>
            <person name="de Groot N.N."/>
        </authorList>
    </citation>
    <scope>NUCLEOTIDE SEQUENCE [LARGE SCALE GENOMIC DNA]</scope>
    <source>
        <strain evidence="1">MBHS1</strain>
    </source>
</reference>
<dbReference type="RefSeq" id="WP_103921762.1">
    <property type="nucleotide sequence ID" value="NZ_FMSV02000545.1"/>
</dbReference>
<keyword evidence="1" id="KW-0969">Cilium</keyword>
<name>A0A1H6FFR1_9GAMM</name>
<gene>
    <name evidence="1" type="ORF">MBHS_04079</name>
</gene>
<evidence type="ECO:0000313" key="2">
    <source>
        <dbReference type="Proteomes" id="UP000236724"/>
    </source>
</evidence>
<dbReference type="NCBIfam" id="TIGR01784">
    <property type="entry name" value="T_den_put_tspse"/>
    <property type="match status" value="1"/>
</dbReference>
<keyword evidence="1" id="KW-0966">Cell projection</keyword>
<dbReference type="Proteomes" id="UP000236724">
    <property type="component" value="Unassembled WGS sequence"/>
</dbReference>
<evidence type="ECO:0000313" key="1">
    <source>
        <dbReference type="EMBL" id="SEH08189.1"/>
    </source>
</evidence>
<dbReference type="InterPro" id="IPR010106">
    <property type="entry name" value="RpnA"/>
</dbReference>
<dbReference type="EMBL" id="FMSV02000545">
    <property type="protein sequence ID" value="SEH08189.1"/>
    <property type="molecule type" value="Genomic_DNA"/>
</dbReference>
<organism evidence="1 2">
    <name type="scientific">Candidatus Venteria ishoeyi</name>
    <dbReference type="NCBI Taxonomy" id="1899563"/>
    <lineage>
        <taxon>Bacteria</taxon>
        <taxon>Pseudomonadati</taxon>
        <taxon>Pseudomonadota</taxon>
        <taxon>Gammaproteobacteria</taxon>
        <taxon>Thiotrichales</taxon>
        <taxon>Thiotrichaceae</taxon>
        <taxon>Venteria</taxon>
    </lineage>
</organism>
<proteinExistence type="predicted"/>
<dbReference type="PANTHER" id="PTHR41317">
    <property type="entry name" value="PD-(D_E)XK NUCLEASE FAMILY TRANSPOSASE"/>
    <property type="match status" value="1"/>
</dbReference>
<sequence>MRIPDKYISPFTDFGFKKLFGNEPNKDLLIDFLNELLRNETGEITQLTYLSAEQLGRSIDARKAIYDLYCENEKGEKFIVELQKAKQNYFKDRSIYYSTFPIQQQALQGDWNFKLNAVYTIGILDFVFEEDKHDHDVFHHEVQLFDKSTQKVFYDKLTYIYLEMPKFTKTEAELETHFEKWLYVLKNLEDLSKRPVRLQEKIFEKLFKQAEIANYTDAEYTEYETSLKIYRDLKNSIDTAFDDGKLEGRVEGMAEGMTKGRAEGLAEGEQQALLCTAEKLKKAGVAVEIIVQTTGLSVREIEGL</sequence>
<dbReference type="AlphaFoldDB" id="A0A1H6FFR1"/>
<keyword evidence="2" id="KW-1185">Reference proteome</keyword>
<dbReference type="OrthoDB" id="9812287at2"/>
<dbReference type="Pfam" id="PF12784">
    <property type="entry name" value="PDDEXK_2"/>
    <property type="match status" value="1"/>
</dbReference>